<comment type="caution">
    <text evidence="2">The sequence shown here is derived from an EMBL/GenBank/DDBJ whole genome shotgun (WGS) entry which is preliminary data.</text>
</comment>
<protein>
    <submittedName>
        <fullName evidence="2">Uncharacterized protein</fullName>
    </submittedName>
</protein>
<keyword evidence="3" id="KW-1185">Reference proteome</keyword>
<dbReference type="OrthoDB" id="3064764at2759"/>
<dbReference type="AlphaFoldDB" id="A0A8H6XF98"/>
<dbReference type="EMBL" id="JACAZH010000031">
    <property type="protein sequence ID" value="KAF7339457.1"/>
    <property type="molecule type" value="Genomic_DNA"/>
</dbReference>
<reference evidence="2" key="1">
    <citation type="submission" date="2020-05" db="EMBL/GenBank/DDBJ databases">
        <title>Mycena genomes resolve the evolution of fungal bioluminescence.</title>
        <authorList>
            <person name="Tsai I.J."/>
        </authorList>
    </citation>
    <scope>NUCLEOTIDE SEQUENCE</scope>
    <source>
        <strain evidence="2">160909Yilan</strain>
    </source>
</reference>
<organism evidence="2 3">
    <name type="scientific">Mycena sanguinolenta</name>
    <dbReference type="NCBI Taxonomy" id="230812"/>
    <lineage>
        <taxon>Eukaryota</taxon>
        <taxon>Fungi</taxon>
        <taxon>Dikarya</taxon>
        <taxon>Basidiomycota</taxon>
        <taxon>Agaricomycotina</taxon>
        <taxon>Agaricomycetes</taxon>
        <taxon>Agaricomycetidae</taxon>
        <taxon>Agaricales</taxon>
        <taxon>Marasmiineae</taxon>
        <taxon>Mycenaceae</taxon>
        <taxon>Mycena</taxon>
    </lineage>
</organism>
<name>A0A8H6XF98_9AGAR</name>
<gene>
    <name evidence="2" type="ORF">MSAN_02160000</name>
</gene>
<evidence type="ECO:0000313" key="3">
    <source>
        <dbReference type="Proteomes" id="UP000623467"/>
    </source>
</evidence>
<feature type="compositionally biased region" description="Polar residues" evidence="1">
    <location>
        <begin position="77"/>
        <end position="87"/>
    </location>
</feature>
<feature type="region of interest" description="Disordered" evidence="1">
    <location>
        <begin position="45"/>
        <end position="87"/>
    </location>
</feature>
<accession>A0A8H6XF98</accession>
<dbReference type="Proteomes" id="UP000623467">
    <property type="component" value="Unassembled WGS sequence"/>
</dbReference>
<proteinExistence type="predicted"/>
<evidence type="ECO:0000256" key="1">
    <source>
        <dbReference type="SAM" id="MobiDB-lite"/>
    </source>
</evidence>
<sequence length="87" mass="9587">MVPEARPDRSCCHSAHNPISLKKLATSYLRRLKVSSGICRGWEAIDSQNVDAPDSPRNSMPSTDATEDSDDYKDDQSPATFSPNCPF</sequence>
<evidence type="ECO:0000313" key="2">
    <source>
        <dbReference type="EMBL" id="KAF7339457.1"/>
    </source>
</evidence>
<feature type="compositionally biased region" description="Polar residues" evidence="1">
    <location>
        <begin position="46"/>
        <end position="64"/>
    </location>
</feature>